<evidence type="ECO:0000313" key="2">
    <source>
        <dbReference type="Proteomes" id="UP000185221"/>
    </source>
</evidence>
<proteinExistence type="predicted"/>
<dbReference type="STRING" id="226505.SAMN05444394_2811"/>
<accession>A0A1N6FXM4</accession>
<dbReference type="Pfam" id="PF14092">
    <property type="entry name" value="DUF4270"/>
    <property type="match status" value="1"/>
</dbReference>
<protein>
    <recommendedName>
        <fullName evidence="3">DUF4270 domain-containing protein</fullName>
    </recommendedName>
</protein>
<gene>
    <name evidence="1" type="ORF">SAMN05444394_2811</name>
</gene>
<evidence type="ECO:0008006" key="3">
    <source>
        <dbReference type="Google" id="ProtNLM"/>
    </source>
</evidence>
<keyword evidence="2" id="KW-1185">Reference proteome</keyword>
<organism evidence="1 2">
    <name type="scientific">Algoriphagus halophilus</name>
    <dbReference type="NCBI Taxonomy" id="226505"/>
    <lineage>
        <taxon>Bacteria</taxon>
        <taxon>Pseudomonadati</taxon>
        <taxon>Bacteroidota</taxon>
        <taxon>Cytophagia</taxon>
        <taxon>Cytophagales</taxon>
        <taxon>Cyclobacteriaceae</taxon>
        <taxon>Algoriphagus</taxon>
    </lineage>
</organism>
<evidence type="ECO:0000313" key="1">
    <source>
        <dbReference type="EMBL" id="SIO00024.1"/>
    </source>
</evidence>
<dbReference type="AlphaFoldDB" id="A0A1N6FXM4"/>
<dbReference type="InterPro" id="IPR025366">
    <property type="entry name" value="DUF4270"/>
</dbReference>
<reference evidence="2" key="1">
    <citation type="submission" date="2016-11" db="EMBL/GenBank/DDBJ databases">
        <authorList>
            <person name="Varghese N."/>
            <person name="Submissions S."/>
        </authorList>
    </citation>
    <scope>NUCLEOTIDE SEQUENCE [LARGE SCALE GENOMIC DNA]</scope>
    <source>
        <strain evidence="2">DSM 15292</strain>
    </source>
</reference>
<sequence>MKSSTASTQVSPVKLAVLALLSIILTNSCSDPASVGIELGPGNDQIGVFFEEFEFPAEVVLLDSFNTTNKGNLIVGVEEDDYFGRTEGTGYTRMYISTAAERPESEAFLDSMLFEVDVISVNGSNLDEPKLLSIHRLTEPILDTVYYNFDKLAYEESPIASGEFVFGEVKDTVVSMAVNEEFQEELFGKMKRGLEFEDIFKFREFLPGMVFKGREGDNTSFGIDLNEKTRIITYYHYAGDTVSTSYEINTTSSRYFNNVDSDRSNTPTSVVTEPGKNYSTGSTVGLKSGLGMMIRLDTSPLDAFLDTLSGITFNQVLLTFGEIEEFPEGQTPPSSLAMYYTDANNNFLQSKNTVYLTVQADGQSQVYTNEDGDVVPNVTAPASVKFDSESNTYSQLITSHVNAVFRGQLTRRDWLIYGGYISSPIGINNDPFRESLRQFKVGRDKVKVRVIYSKIR</sequence>
<dbReference type="RefSeq" id="WP_074225612.1">
    <property type="nucleotide sequence ID" value="NZ_FSRC01000002.1"/>
</dbReference>
<dbReference type="Proteomes" id="UP000185221">
    <property type="component" value="Unassembled WGS sequence"/>
</dbReference>
<dbReference type="OrthoDB" id="833442at2"/>
<name>A0A1N6FXM4_9BACT</name>
<dbReference type="EMBL" id="FSRC01000002">
    <property type="protein sequence ID" value="SIO00024.1"/>
    <property type="molecule type" value="Genomic_DNA"/>
</dbReference>